<dbReference type="Pfam" id="PF17767">
    <property type="entry name" value="NAPRTase_N"/>
    <property type="match status" value="1"/>
</dbReference>
<evidence type="ECO:0000256" key="8">
    <source>
        <dbReference type="ARBA" id="ARBA00022679"/>
    </source>
</evidence>
<protein>
    <recommendedName>
        <fullName evidence="4 11">Nicotinate phosphoribosyltransferase</fullName>
        <ecNumber evidence="3 11">6.3.4.21</ecNumber>
    </recommendedName>
</protein>
<comment type="pathway">
    <text evidence="1 11">Cofactor biosynthesis; NAD(+) biosynthesis; nicotinate D-ribonucleotide from nicotinate: step 1/1.</text>
</comment>
<dbReference type="GO" id="GO:0016740">
    <property type="term" value="F:transferase activity"/>
    <property type="evidence" value="ECO:0007669"/>
    <property type="project" value="UniProtKB-KW"/>
</dbReference>
<keyword evidence="6 11" id="KW-0436">Ligase</keyword>
<accession>A0A8C1M3K2</accession>
<evidence type="ECO:0000313" key="15">
    <source>
        <dbReference type="Proteomes" id="UP000694427"/>
    </source>
</evidence>
<sequence length="557" mass="60790">MATCDGSEARAALERSVLRRVPPLLTDLYQFTMAYAYWRAGRHNEPAVFELFFRDNPFGGGFSLFAGLSDCLLFLQNFAFSDDDVEYLRSVLPAGTDAAFFSYLKELDCSAVSVSAVPEGSVVFARVPLLEVCGPLAVVQLLETSLLCLVNYASLVCSNAARFRLAAGPRRRLMEMGLRRAQGPDGGLTASRYTYIGGFDLTSNALAGRLFGIPVAGTMAHSYVTSFSSLEEVWPQTLVPCGGGGPIDFICLVKGWLGRVCQLLGSKTSLVREGELAAFLSYAIAYPQNFLPVIDSYSVSCSGLLCFCAVALALCELQYQPLGVRLDSGDLCRQSLEVRRVFKECNKQFSVPQFESLIIVGTNSISEQSLAELNKKVSNEIDVVGVGTHLVTCTRQPSLGCVYKLIEVRGRPRMKMSEDPEKSTLPGRKSVYRLLDTDGPYLLPMDLICLSEEAAPKAGVSLTCFPLGLTKTLQTVTPAQVTSLRLDVFTCGQITFPLKSASESRERAQISLQTLHPHHKRLQEPHDYTVALSEQLHSLVSDITKGNSKGSNFLLSN</sequence>
<dbReference type="FunFam" id="3.20.140.10:FF:000012">
    <property type="entry name" value="Nicotinate phosphoribosyltransferase"/>
    <property type="match status" value="1"/>
</dbReference>
<dbReference type="GO" id="GO:0004516">
    <property type="term" value="F:nicotinate phosphoribosyltransferase activity"/>
    <property type="evidence" value="ECO:0007669"/>
    <property type="project" value="UniProtKB-UniRule"/>
</dbReference>
<dbReference type="Proteomes" id="UP000694427">
    <property type="component" value="Unplaced"/>
</dbReference>
<dbReference type="CDD" id="cd01570">
    <property type="entry name" value="NAPRTase_A"/>
    <property type="match status" value="1"/>
</dbReference>
<dbReference type="InterPro" id="IPR041619">
    <property type="entry name" value="NAPRTase_C"/>
</dbReference>
<evidence type="ECO:0000256" key="11">
    <source>
        <dbReference type="RuleBase" id="RU365100"/>
    </source>
</evidence>
<reference evidence="14" key="1">
    <citation type="submission" date="2025-08" db="UniProtKB">
        <authorList>
            <consortium name="Ensembl"/>
        </authorList>
    </citation>
    <scope>IDENTIFICATION</scope>
</reference>
<dbReference type="Gene3D" id="3.20.140.10">
    <property type="entry name" value="nicotinate phosphoribosyltransferase"/>
    <property type="match status" value="2"/>
</dbReference>
<comment type="function">
    <text evidence="9">Catalyzes the first step in the biosynthesis of NAD from nicotinic acid, the ATP-dependent synthesis of beta-nicotinate D-ribonucleotide from nicotinate and 5-phospho-D-ribose 1-phosphate. Helps prevent cellular oxidative stress via its role in NAD biosynthesis.</text>
</comment>
<dbReference type="InterPro" id="IPR013785">
    <property type="entry name" value="Aldolase_TIM"/>
</dbReference>
<dbReference type="SUPFAM" id="SSF51690">
    <property type="entry name" value="Nicotinate/Quinolinate PRTase C-terminal domain-like"/>
    <property type="match status" value="1"/>
</dbReference>
<evidence type="ECO:0000256" key="4">
    <source>
        <dbReference type="ARBA" id="ARBA00021569"/>
    </source>
</evidence>
<evidence type="ECO:0000256" key="10">
    <source>
        <dbReference type="ARBA" id="ARBA00048668"/>
    </source>
</evidence>
<evidence type="ECO:0000256" key="6">
    <source>
        <dbReference type="ARBA" id="ARBA00022598"/>
    </source>
</evidence>
<dbReference type="NCBIfam" id="TIGR01513">
    <property type="entry name" value="NAPRTase_put"/>
    <property type="match status" value="1"/>
</dbReference>
<dbReference type="PANTHER" id="PTHR11098:SF1">
    <property type="entry name" value="NICOTINATE PHOSPHORIBOSYLTRANSFERASE"/>
    <property type="match status" value="1"/>
</dbReference>
<dbReference type="FunFam" id="3.20.20.70:FF:000365">
    <property type="entry name" value="Nicotinate phosphoribosyltransferase"/>
    <property type="match status" value="1"/>
</dbReference>
<dbReference type="Pfam" id="PF17956">
    <property type="entry name" value="NAPRTase_C"/>
    <property type="match status" value="1"/>
</dbReference>
<dbReference type="Gene3D" id="3.20.20.70">
    <property type="entry name" value="Aldolase class I"/>
    <property type="match status" value="1"/>
</dbReference>
<evidence type="ECO:0000256" key="5">
    <source>
        <dbReference type="ARBA" id="ARBA00022553"/>
    </source>
</evidence>
<evidence type="ECO:0000256" key="7">
    <source>
        <dbReference type="ARBA" id="ARBA00022642"/>
    </source>
</evidence>
<dbReference type="Ensembl" id="ENSCCRT00010078305.1">
    <property type="protein sequence ID" value="ENSCCRP00010070853.1"/>
    <property type="gene ID" value="ENSCCRG00010030686.1"/>
</dbReference>
<keyword evidence="15" id="KW-1185">Reference proteome</keyword>
<dbReference type="EC" id="6.3.4.21" evidence="3 11"/>
<evidence type="ECO:0000256" key="3">
    <source>
        <dbReference type="ARBA" id="ARBA00013236"/>
    </source>
</evidence>
<comment type="catalytic activity">
    <reaction evidence="10 11">
        <text>5-phospho-alpha-D-ribose 1-diphosphate + nicotinate + ATP + H2O = nicotinate beta-D-ribonucleotide + ADP + phosphate + diphosphate</text>
        <dbReference type="Rhea" id="RHEA:36163"/>
        <dbReference type="ChEBI" id="CHEBI:15377"/>
        <dbReference type="ChEBI" id="CHEBI:30616"/>
        <dbReference type="ChEBI" id="CHEBI:32544"/>
        <dbReference type="ChEBI" id="CHEBI:33019"/>
        <dbReference type="ChEBI" id="CHEBI:43474"/>
        <dbReference type="ChEBI" id="CHEBI:57502"/>
        <dbReference type="ChEBI" id="CHEBI:58017"/>
        <dbReference type="ChEBI" id="CHEBI:456216"/>
        <dbReference type="EC" id="6.3.4.21"/>
    </reaction>
</comment>
<feature type="domain" description="Nicotinate phosphoribosyltransferase N-terminal" evidence="12">
    <location>
        <begin position="24"/>
        <end position="151"/>
    </location>
</feature>
<evidence type="ECO:0000256" key="2">
    <source>
        <dbReference type="ARBA" id="ARBA00010897"/>
    </source>
</evidence>
<dbReference type="AlphaFoldDB" id="A0A8C1M3K2"/>
<keyword evidence="7 11" id="KW-0662">Pyridine nucleotide biosynthesis</keyword>
<dbReference type="SUPFAM" id="SSF54675">
    <property type="entry name" value="Nicotinate/Quinolinate PRTase N-terminal domain-like"/>
    <property type="match status" value="1"/>
</dbReference>
<keyword evidence="5" id="KW-0597">Phosphoprotein</keyword>
<comment type="PTM">
    <text evidence="11">Transiently phosphorylated on a His residue during the reaction cycle. Phosphorylation strongly increases the affinity for substrates and increases the rate of nicotinate D-ribonucleotide production. Dephosphorylation regenerates the low-affinity form of the enzyme, leading to product release.</text>
</comment>
<dbReference type="InterPro" id="IPR006405">
    <property type="entry name" value="Nic_PRibTrfase_pncB"/>
</dbReference>
<dbReference type="GO" id="GO:0034355">
    <property type="term" value="P:NAD+ biosynthetic process via the salvage pathway"/>
    <property type="evidence" value="ECO:0007669"/>
    <property type="project" value="TreeGrafter"/>
</dbReference>
<evidence type="ECO:0000256" key="9">
    <source>
        <dbReference type="ARBA" id="ARBA00023426"/>
    </source>
</evidence>
<evidence type="ECO:0000256" key="1">
    <source>
        <dbReference type="ARBA" id="ARBA00004952"/>
    </source>
</evidence>
<dbReference type="PANTHER" id="PTHR11098">
    <property type="entry name" value="NICOTINATE PHOSPHORIBOSYLTRANSFERASE"/>
    <property type="match status" value="1"/>
</dbReference>
<name>A0A8C1M3K2_CYPCA</name>
<dbReference type="PIRSF" id="PIRSF000484">
    <property type="entry name" value="NAPRT"/>
    <property type="match status" value="1"/>
</dbReference>
<organism evidence="14 15">
    <name type="scientific">Cyprinus carpio</name>
    <name type="common">Common carp</name>
    <dbReference type="NCBI Taxonomy" id="7962"/>
    <lineage>
        <taxon>Eukaryota</taxon>
        <taxon>Metazoa</taxon>
        <taxon>Chordata</taxon>
        <taxon>Craniata</taxon>
        <taxon>Vertebrata</taxon>
        <taxon>Euteleostomi</taxon>
        <taxon>Actinopterygii</taxon>
        <taxon>Neopterygii</taxon>
        <taxon>Teleostei</taxon>
        <taxon>Ostariophysi</taxon>
        <taxon>Cypriniformes</taxon>
        <taxon>Cyprinidae</taxon>
        <taxon>Cyprininae</taxon>
        <taxon>Cyprinus</taxon>
    </lineage>
</organism>
<dbReference type="InterPro" id="IPR040727">
    <property type="entry name" value="NAPRTase_N"/>
</dbReference>
<evidence type="ECO:0000259" key="13">
    <source>
        <dbReference type="Pfam" id="PF17956"/>
    </source>
</evidence>
<dbReference type="UniPathway" id="UPA00253">
    <property type="reaction ID" value="UER00457"/>
</dbReference>
<comment type="similarity">
    <text evidence="2 11">Belongs to the NAPRTase family.</text>
</comment>
<evidence type="ECO:0000259" key="12">
    <source>
        <dbReference type="Pfam" id="PF17767"/>
    </source>
</evidence>
<keyword evidence="8 11" id="KW-0808">Transferase</keyword>
<proteinExistence type="inferred from homology"/>
<dbReference type="GO" id="GO:0005829">
    <property type="term" value="C:cytosol"/>
    <property type="evidence" value="ECO:0007669"/>
    <property type="project" value="TreeGrafter"/>
</dbReference>
<dbReference type="InterPro" id="IPR036068">
    <property type="entry name" value="Nicotinate_pribotase-like_C"/>
</dbReference>
<evidence type="ECO:0000313" key="14">
    <source>
        <dbReference type="Ensembl" id="ENSCCRP00010070853.1"/>
    </source>
</evidence>
<dbReference type="InterPro" id="IPR007229">
    <property type="entry name" value="Nic_PRibTrfase-Fam"/>
</dbReference>
<reference evidence="14" key="2">
    <citation type="submission" date="2025-09" db="UniProtKB">
        <authorList>
            <consortium name="Ensembl"/>
        </authorList>
    </citation>
    <scope>IDENTIFICATION</scope>
</reference>
<feature type="domain" description="Nicotinate phosphoribosyltransferase C-terminal" evidence="13">
    <location>
        <begin position="428"/>
        <end position="539"/>
    </location>
</feature>